<protein>
    <submittedName>
        <fullName evidence="2">Uncharacterized protein</fullName>
    </submittedName>
</protein>
<evidence type="ECO:0000313" key="3">
    <source>
        <dbReference type="Proteomes" id="UP000053144"/>
    </source>
</evidence>
<gene>
    <name evidence="2" type="ORF">LR48_Vigan01g188700</name>
</gene>
<dbReference type="AlphaFoldDB" id="A0A0L9TPD3"/>
<name>A0A0L9TPD3_PHAAN</name>
<organism evidence="2 3">
    <name type="scientific">Phaseolus angularis</name>
    <name type="common">Azuki bean</name>
    <name type="synonym">Vigna angularis</name>
    <dbReference type="NCBI Taxonomy" id="3914"/>
    <lineage>
        <taxon>Eukaryota</taxon>
        <taxon>Viridiplantae</taxon>
        <taxon>Streptophyta</taxon>
        <taxon>Embryophyta</taxon>
        <taxon>Tracheophyta</taxon>
        <taxon>Spermatophyta</taxon>
        <taxon>Magnoliopsida</taxon>
        <taxon>eudicotyledons</taxon>
        <taxon>Gunneridae</taxon>
        <taxon>Pentapetalae</taxon>
        <taxon>rosids</taxon>
        <taxon>fabids</taxon>
        <taxon>Fabales</taxon>
        <taxon>Fabaceae</taxon>
        <taxon>Papilionoideae</taxon>
        <taxon>50 kb inversion clade</taxon>
        <taxon>NPAAA clade</taxon>
        <taxon>indigoferoid/millettioid clade</taxon>
        <taxon>Phaseoleae</taxon>
        <taxon>Vigna</taxon>
    </lineage>
</organism>
<evidence type="ECO:0000256" key="1">
    <source>
        <dbReference type="SAM" id="MobiDB-lite"/>
    </source>
</evidence>
<feature type="compositionally biased region" description="Basic and acidic residues" evidence="1">
    <location>
        <begin position="1"/>
        <end position="13"/>
    </location>
</feature>
<reference evidence="3" key="1">
    <citation type="journal article" date="2015" name="Proc. Natl. Acad. Sci. U.S.A.">
        <title>Genome sequencing of adzuki bean (Vigna angularis) provides insight into high starch and low fat accumulation and domestication.</title>
        <authorList>
            <person name="Yang K."/>
            <person name="Tian Z."/>
            <person name="Chen C."/>
            <person name="Luo L."/>
            <person name="Zhao B."/>
            <person name="Wang Z."/>
            <person name="Yu L."/>
            <person name="Li Y."/>
            <person name="Sun Y."/>
            <person name="Li W."/>
            <person name="Chen Y."/>
            <person name="Li Y."/>
            <person name="Zhang Y."/>
            <person name="Ai D."/>
            <person name="Zhao J."/>
            <person name="Shang C."/>
            <person name="Ma Y."/>
            <person name="Wu B."/>
            <person name="Wang M."/>
            <person name="Gao L."/>
            <person name="Sun D."/>
            <person name="Zhang P."/>
            <person name="Guo F."/>
            <person name="Wang W."/>
            <person name="Li Y."/>
            <person name="Wang J."/>
            <person name="Varshney R.K."/>
            <person name="Wang J."/>
            <person name="Ling H.Q."/>
            <person name="Wan P."/>
        </authorList>
    </citation>
    <scope>NUCLEOTIDE SEQUENCE</scope>
    <source>
        <strain evidence="3">cv. Jingnong 6</strain>
    </source>
</reference>
<dbReference type="Proteomes" id="UP000053144">
    <property type="component" value="Chromosome 1"/>
</dbReference>
<dbReference type="Gramene" id="KOM32331">
    <property type="protein sequence ID" value="KOM32331"/>
    <property type="gene ID" value="LR48_Vigan01g188700"/>
</dbReference>
<dbReference type="EMBL" id="CM003371">
    <property type="protein sequence ID" value="KOM32331.1"/>
    <property type="molecule type" value="Genomic_DNA"/>
</dbReference>
<proteinExistence type="predicted"/>
<accession>A0A0L9TPD3</accession>
<sequence length="67" mass="7383">MKEEASTQNKDETNTQETSKKQVPYECFCSSLCAVVHLLWSAVCFFGQCGIRNPSSEGGFLCLLSNS</sequence>
<evidence type="ECO:0000313" key="2">
    <source>
        <dbReference type="EMBL" id="KOM32331.1"/>
    </source>
</evidence>
<feature type="region of interest" description="Disordered" evidence="1">
    <location>
        <begin position="1"/>
        <end position="21"/>
    </location>
</feature>